<reference evidence="1" key="1">
    <citation type="submission" date="2017-10" db="EMBL/GenBank/DDBJ databases">
        <title>Draft genome sequences of three KPC-producing Klebsiella pneumoniae Sequence-Type 15, 258 and 309, isolated from a hospital in Argentina.</title>
        <authorList>
            <person name="Nievas J."/>
            <person name="Smayevsky J."/>
            <person name="Pin Viso N."/>
            <person name="Vera P."/>
            <person name="Nicola F."/>
            <person name="Aballay D."/>
            <person name="Farber M."/>
        </authorList>
    </citation>
    <scope>NUCLEOTIDE SEQUENCE</scope>
    <source>
        <strain evidence="1">KN-ST309</strain>
    </source>
</reference>
<protein>
    <submittedName>
        <fullName evidence="1">Uncharacterized protein</fullName>
    </submittedName>
</protein>
<dbReference type="EMBL" id="PDFF01000036">
    <property type="protein sequence ID" value="NCA55892.1"/>
    <property type="molecule type" value="Genomic_DNA"/>
</dbReference>
<organism evidence="1">
    <name type="scientific">Klebsiella pneumoniae</name>
    <dbReference type="NCBI Taxonomy" id="573"/>
    <lineage>
        <taxon>Bacteria</taxon>
        <taxon>Pseudomonadati</taxon>
        <taxon>Pseudomonadota</taxon>
        <taxon>Gammaproteobacteria</taxon>
        <taxon>Enterobacterales</taxon>
        <taxon>Enterobacteriaceae</taxon>
        <taxon>Klebsiella/Raoultella group</taxon>
        <taxon>Klebsiella</taxon>
        <taxon>Klebsiella pneumoniae complex</taxon>
    </lineage>
</organism>
<evidence type="ECO:0000313" key="1">
    <source>
        <dbReference type="EMBL" id="NCA55892.1"/>
    </source>
</evidence>
<dbReference type="RefSeq" id="WP_050849674.1">
    <property type="nucleotide sequence ID" value="NZ_CP073054.1"/>
</dbReference>
<proteinExistence type="predicted"/>
<gene>
    <name evidence="1" type="ORF">CRN12_04285</name>
</gene>
<comment type="caution">
    <text evidence="1">The sequence shown here is derived from an EMBL/GenBank/DDBJ whole genome shotgun (WGS) entry which is preliminary data.</text>
</comment>
<dbReference type="AlphaFoldDB" id="A0A6B2ER02"/>
<name>A0A6B2ER02_KLEPN</name>
<sequence>MTNIVFNTPEVLPFEDGIGHQFLVINHDNDYLVATAFFDELSGFLCFMTNVGPIHPHEYKKWALLPTVKD</sequence>
<accession>A0A6B2ER02</accession>